<gene>
    <name evidence="4" type="ORF">Anapl_08988</name>
</gene>
<dbReference type="InterPro" id="IPR029021">
    <property type="entry name" value="Prot-tyrosine_phosphatase-like"/>
</dbReference>
<reference evidence="5" key="1">
    <citation type="journal article" date="2013" name="Nat. Genet.">
        <title>The duck genome and transcriptome provide insight into an avian influenza virus reservoir species.</title>
        <authorList>
            <person name="Huang Y."/>
            <person name="Li Y."/>
            <person name="Burt D.W."/>
            <person name="Chen H."/>
            <person name="Zhang Y."/>
            <person name="Qian W."/>
            <person name="Kim H."/>
            <person name="Gan S."/>
            <person name="Zhao Y."/>
            <person name="Li J."/>
            <person name="Yi K."/>
            <person name="Feng H."/>
            <person name="Zhu P."/>
            <person name="Li B."/>
            <person name="Liu Q."/>
            <person name="Fairley S."/>
            <person name="Magor K.E."/>
            <person name="Du Z."/>
            <person name="Hu X."/>
            <person name="Goodman L."/>
            <person name="Tafer H."/>
            <person name="Vignal A."/>
            <person name="Lee T."/>
            <person name="Kim K.W."/>
            <person name="Sheng Z."/>
            <person name="An Y."/>
            <person name="Searle S."/>
            <person name="Herrero J."/>
            <person name="Groenen M.A."/>
            <person name="Crooijmans R.P."/>
            <person name="Faraut T."/>
            <person name="Cai Q."/>
            <person name="Webster R.G."/>
            <person name="Aldridge J.R."/>
            <person name="Warren W.C."/>
            <person name="Bartschat S."/>
            <person name="Kehr S."/>
            <person name="Marz M."/>
            <person name="Stadler P.F."/>
            <person name="Smith J."/>
            <person name="Kraus R.H."/>
            <person name="Zhao Y."/>
            <person name="Ren L."/>
            <person name="Fei J."/>
            <person name="Morisson M."/>
            <person name="Kaiser P."/>
            <person name="Griffin D.K."/>
            <person name="Rao M."/>
            <person name="Pitel F."/>
            <person name="Wang J."/>
            <person name="Li N."/>
        </authorList>
    </citation>
    <scope>NUCLEOTIDE SEQUENCE [LARGE SCALE GENOMIC DNA]</scope>
</reference>
<dbReference type="GO" id="GO:0005737">
    <property type="term" value="C:cytoplasm"/>
    <property type="evidence" value="ECO:0007669"/>
    <property type="project" value="TreeGrafter"/>
</dbReference>
<dbReference type="PROSITE" id="PS51339">
    <property type="entry name" value="PPASE_MYOTUBULARIN"/>
    <property type="match status" value="1"/>
</dbReference>
<protein>
    <submittedName>
        <fullName evidence="4">Myotubularin-related protein 9</fullName>
    </submittedName>
</protein>
<dbReference type="AlphaFoldDB" id="R0JU27"/>
<dbReference type="PANTHER" id="PTHR10807">
    <property type="entry name" value="MYOTUBULARIN-RELATED"/>
    <property type="match status" value="1"/>
</dbReference>
<dbReference type="InterPro" id="IPR030564">
    <property type="entry name" value="Myotubularin"/>
</dbReference>
<evidence type="ECO:0000256" key="2">
    <source>
        <dbReference type="SAM" id="MobiDB-lite"/>
    </source>
</evidence>
<dbReference type="SUPFAM" id="SSF52799">
    <property type="entry name" value="(Phosphotyrosine protein) phosphatases II"/>
    <property type="match status" value="1"/>
</dbReference>
<dbReference type="PANTHER" id="PTHR10807:SF52">
    <property type="entry name" value="MYOTUBULARIN PHOSPHATASE DOMAIN-CONTAINING PROTEIN"/>
    <property type="match status" value="1"/>
</dbReference>
<evidence type="ECO:0000313" key="4">
    <source>
        <dbReference type="EMBL" id="EOB00702.1"/>
    </source>
</evidence>
<accession>R0JU27</accession>
<feature type="region of interest" description="Disordered" evidence="2">
    <location>
        <begin position="161"/>
        <end position="220"/>
    </location>
</feature>
<dbReference type="GO" id="GO:0010507">
    <property type="term" value="P:negative regulation of autophagy"/>
    <property type="evidence" value="ECO:0007669"/>
    <property type="project" value="TreeGrafter"/>
</dbReference>
<dbReference type="GO" id="GO:0019903">
    <property type="term" value="F:protein phosphatase binding"/>
    <property type="evidence" value="ECO:0007669"/>
    <property type="project" value="TreeGrafter"/>
</dbReference>
<feature type="domain" description="Myotubularin phosphatase" evidence="3">
    <location>
        <begin position="1"/>
        <end position="136"/>
    </location>
</feature>
<dbReference type="InterPro" id="IPR010569">
    <property type="entry name" value="Myotubularin-like_Pase_dom"/>
</dbReference>
<name>R0JU27_ANAPL</name>
<keyword evidence="5" id="KW-1185">Reference proteome</keyword>
<dbReference type="Proteomes" id="UP000296049">
    <property type="component" value="Unassembled WGS sequence"/>
</dbReference>
<dbReference type="Pfam" id="PF06602">
    <property type="entry name" value="Myotub-related"/>
    <property type="match status" value="1"/>
</dbReference>
<dbReference type="GO" id="GO:0046856">
    <property type="term" value="P:phosphatidylinositol dephosphorylation"/>
    <property type="evidence" value="ECO:0007669"/>
    <property type="project" value="TreeGrafter"/>
</dbReference>
<dbReference type="EMBL" id="KB743175">
    <property type="protein sequence ID" value="EOB00702.1"/>
    <property type="molecule type" value="Genomic_DNA"/>
</dbReference>
<organism evidence="4 5">
    <name type="scientific">Anas platyrhynchos</name>
    <name type="common">Mallard</name>
    <name type="synonym">Anas boschas</name>
    <dbReference type="NCBI Taxonomy" id="8839"/>
    <lineage>
        <taxon>Eukaryota</taxon>
        <taxon>Metazoa</taxon>
        <taxon>Chordata</taxon>
        <taxon>Craniata</taxon>
        <taxon>Vertebrata</taxon>
        <taxon>Euteleostomi</taxon>
        <taxon>Archelosauria</taxon>
        <taxon>Archosauria</taxon>
        <taxon>Dinosauria</taxon>
        <taxon>Saurischia</taxon>
        <taxon>Theropoda</taxon>
        <taxon>Coelurosauria</taxon>
        <taxon>Aves</taxon>
        <taxon>Neognathae</taxon>
        <taxon>Galloanserae</taxon>
        <taxon>Anseriformes</taxon>
        <taxon>Anatidae</taxon>
        <taxon>Anatinae</taxon>
        <taxon>Anas</taxon>
    </lineage>
</organism>
<feature type="compositionally biased region" description="Polar residues" evidence="2">
    <location>
        <begin position="205"/>
        <end position="220"/>
    </location>
</feature>
<evidence type="ECO:0000256" key="1">
    <source>
        <dbReference type="ARBA" id="ARBA00007471"/>
    </source>
</evidence>
<comment type="similarity">
    <text evidence="1">Belongs to the protein-tyrosine phosphatase family. Non-receptor class myotubularin subfamily.</text>
</comment>
<sequence length="220" mass="24914">MCGPGVSTEPKSQAGGGQEAPLFLLFLDCVWQLSRQFPFSLEFGESLLLALFDNAYASDYGTFLCNNEKERRVLGDASRRSRRCLCKVKENTHSLWAWLNQPEEKKKYLNPLYSHNPLVIWPSVEPQSIQLWQGLFFRWIRPSQYLDEARAEMQRLVEANEAPAKESAGSRLSRSQRGACQGEHREQAEPVALRPRHPDGERKMSSSMGTSVLAITSPSL</sequence>
<proteinExistence type="inferred from homology"/>
<evidence type="ECO:0000313" key="5">
    <source>
        <dbReference type="Proteomes" id="UP000296049"/>
    </source>
</evidence>
<evidence type="ECO:0000259" key="3">
    <source>
        <dbReference type="PROSITE" id="PS51339"/>
    </source>
</evidence>